<keyword evidence="11" id="KW-1185">Reference proteome</keyword>
<dbReference type="Gene3D" id="2.40.170.20">
    <property type="entry name" value="TonB-dependent receptor, beta-barrel domain"/>
    <property type="match status" value="1"/>
</dbReference>
<dbReference type="PANTHER" id="PTHR30069">
    <property type="entry name" value="TONB-DEPENDENT OUTER MEMBRANE RECEPTOR"/>
    <property type="match status" value="1"/>
</dbReference>
<sequence length="950" mass="105581">MKFNTITLGIIGTCFSIFSSHHLAAQEKKANLTGTAFETVNGQLRPLRQATLSIQNMGISLSTDGSGRFEFKDIPYGRLSLQGQYVGKVPLDTVFTLSGNQDIQLVFKDNSFRLEEVGVTAEASNKNLATSSVIGRSAIEHLQANSLADVMSLMPGARASNPDLTNAKEIQIRNFESNNRNPNSQAANEFNAFGTSIIVNGAPTSNNANLQVMNTVGSGGSASMSGGAAPSGGIDVRNIPIQNIESIEVIRGIPSVEYGDVASGAVIVNQKAGKQPLVIEARTNPNLYSITMNQGIQLAESKGAVNFGADYSYNVTKPEEAYVSYQRATFNTLYSNQFFNNKLSTNSSFAFNYGKNKRDLNPDDIRTLTESYGKEVGFTLNTNGTLNFNEKWLKNIRYTLNGSYQNKDSYLSEQKNNATAPYSMTYTDGAVLSNRPGVPVYDANGNEITNIPAGEENLYAVYLPSTYVGQYTIDGREFSGFAKAIASFYNKVGNTEHKWFLGADFKYDKNFGDGKQFVDSLPPVRPAQVPNATFRRRTFREIPALQQFGLFAQENFTAHMGDHKLNIEAGLRYDLFSEGKSALSPRVNATIDVIPRVLSLRGGYGLLAKGPSLMYLYPERAYFEYVNLNELTSTSIPEEERLFLTTTRVFNTENADLKIAKNKKAEVGFDLTIGKSLLRVTGFSEELIDGYSFSYTPNSFQPVDYVEYKRASANSPSLVGTSNPVLAKYTMPNNTGRFQKKGVEMELQLKRIDAIRTQFSVNGIYLWRKSFSSNYNYYDDESGLGAANRTHIGLYAPDMEVGYDRALNTSIRATHNIPSIGLVVTLTAEGIWQESDWTVYGNDSIPTSYISKYDGQVYDFDVTKKDDPEFKSIMRKVARPYAVMESLPTFFNFNINITKEIRDFMRVSFFANNMFRSYPSHRSDRVKTEYISRNASYPFFFGLNLGLTIK</sequence>
<keyword evidence="10" id="KW-0675">Receptor</keyword>
<dbReference type="EMBL" id="JACAGK010000058">
    <property type="protein sequence ID" value="MDM1049812.1"/>
    <property type="molecule type" value="Genomic_DNA"/>
</dbReference>
<dbReference type="PROSITE" id="PS52016">
    <property type="entry name" value="TONB_DEPENDENT_REC_3"/>
    <property type="match status" value="1"/>
</dbReference>
<reference evidence="10" key="1">
    <citation type="submission" date="2020-06" db="EMBL/GenBank/DDBJ databases">
        <authorList>
            <person name="Dong N."/>
        </authorList>
    </citation>
    <scope>NUCLEOTIDE SEQUENCE</scope>
    <source>
        <strain evidence="10">R1692</strain>
    </source>
</reference>
<dbReference type="Proteomes" id="UP001170954">
    <property type="component" value="Unassembled WGS sequence"/>
</dbReference>
<accession>A0ABT7NRF5</accession>
<evidence type="ECO:0000313" key="11">
    <source>
        <dbReference type="Proteomes" id="UP001170954"/>
    </source>
</evidence>
<dbReference type="Pfam" id="PF07715">
    <property type="entry name" value="Plug"/>
    <property type="match status" value="1"/>
</dbReference>
<evidence type="ECO:0000313" key="10">
    <source>
        <dbReference type="EMBL" id="MDM1049812.1"/>
    </source>
</evidence>
<evidence type="ECO:0000256" key="1">
    <source>
        <dbReference type="ARBA" id="ARBA00004571"/>
    </source>
</evidence>
<comment type="caution">
    <text evidence="10">The sequence shown here is derived from an EMBL/GenBank/DDBJ whole genome shotgun (WGS) entry which is preliminary data.</text>
</comment>
<dbReference type="InterPro" id="IPR012910">
    <property type="entry name" value="Plug_dom"/>
</dbReference>
<evidence type="ECO:0000256" key="5">
    <source>
        <dbReference type="ARBA" id="ARBA00022729"/>
    </source>
</evidence>
<gene>
    <name evidence="10" type="ORF">HX018_16355</name>
</gene>
<evidence type="ECO:0000256" key="7">
    <source>
        <dbReference type="ARBA" id="ARBA00023237"/>
    </source>
</evidence>
<dbReference type="Gene3D" id="2.170.130.10">
    <property type="entry name" value="TonB-dependent receptor, plug domain"/>
    <property type="match status" value="1"/>
</dbReference>
<reference evidence="10" key="2">
    <citation type="journal article" date="2022" name="Sci. Total Environ.">
        <title>Prevalence, transmission, and molecular epidemiology of tet(X)-positive bacteria among humans, animals, and environmental niches in China: An epidemiological, and genomic-based study.</title>
        <authorList>
            <person name="Dong N."/>
            <person name="Zeng Y."/>
            <person name="Cai C."/>
            <person name="Sun C."/>
            <person name="Lu J."/>
            <person name="Liu C."/>
            <person name="Zhou H."/>
            <person name="Sun Q."/>
            <person name="Shu L."/>
            <person name="Wang H."/>
            <person name="Wang Y."/>
            <person name="Wang S."/>
            <person name="Wu C."/>
            <person name="Chan E.W."/>
            <person name="Chen G."/>
            <person name="Shen Z."/>
            <person name="Chen S."/>
            <person name="Zhang R."/>
        </authorList>
    </citation>
    <scope>NUCLEOTIDE SEQUENCE</scope>
    <source>
        <strain evidence="10">R1692</strain>
    </source>
</reference>
<proteinExistence type="inferred from homology"/>
<dbReference type="Pfam" id="PF13715">
    <property type="entry name" value="CarbopepD_reg_2"/>
    <property type="match status" value="1"/>
</dbReference>
<keyword evidence="7 8" id="KW-0998">Cell outer membrane</keyword>
<comment type="subcellular location">
    <subcellularLocation>
        <location evidence="1 8">Cell outer membrane</location>
        <topology evidence="1 8">Multi-pass membrane protein</topology>
    </subcellularLocation>
</comment>
<evidence type="ECO:0000259" key="9">
    <source>
        <dbReference type="Pfam" id="PF07715"/>
    </source>
</evidence>
<evidence type="ECO:0000256" key="4">
    <source>
        <dbReference type="ARBA" id="ARBA00022692"/>
    </source>
</evidence>
<dbReference type="InterPro" id="IPR039426">
    <property type="entry name" value="TonB-dep_rcpt-like"/>
</dbReference>
<dbReference type="InterPro" id="IPR037066">
    <property type="entry name" value="Plug_dom_sf"/>
</dbReference>
<protein>
    <submittedName>
        <fullName evidence="10">TonB-dependent receptor plug domain-containing protein</fullName>
    </submittedName>
</protein>
<organism evidence="10 11">
    <name type="scientific">Sphingobacterium hotanense</name>
    <dbReference type="NCBI Taxonomy" id="649196"/>
    <lineage>
        <taxon>Bacteria</taxon>
        <taxon>Pseudomonadati</taxon>
        <taxon>Bacteroidota</taxon>
        <taxon>Sphingobacteriia</taxon>
        <taxon>Sphingobacteriales</taxon>
        <taxon>Sphingobacteriaceae</taxon>
        <taxon>Sphingobacterium</taxon>
    </lineage>
</organism>
<dbReference type="RefSeq" id="WP_149526155.1">
    <property type="nucleotide sequence ID" value="NZ_CP030848.1"/>
</dbReference>
<dbReference type="SUPFAM" id="SSF56935">
    <property type="entry name" value="Porins"/>
    <property type="match status" value="1"/>
</dbReference>
<feature type="domain" description="TonB-dependent receptor plug" evidence="9">
    <location>
        <begin position="129"/>
        <end position="266"/>
    </location>
</feature>
<evidence type="ECO:0000256" key="2">
    <source>
        <dbReference type="ARBA" id="ARBA00022448"/>
    </source>
</evidence>
<keyword evidence="3 8" id="KW-1134">Transmembrane beta strand</keyword>
<dbReference type="PANTHER" id="PTHR30069:SF29">
    <property type="entry name" value="HEMOGLOBIN AND HEMOGLOBIN-HAPTOGLOBIN-BINDING PROTEIN 1-RELATED"/>
    <property type="match status" value="1"/>
</dbReference>
<dbReference type="InterPro" id="IPR036942">
    <property type="entry name" value="Beta-barrel_TonB_sf"/>
</dbReference>
<keyword evidence="2 8" id="KW-0813">Transport</keyword>
<evidence type="ECO:0000256" key="8">
    <source>
        <dbReference type="PROSITE-ProRule" id="PRU01360"/>
    </source>
</evidence>
<name>A0ABT7NRF5_9SPHI</name>
<evidence type="ECO:0000256" key="3">
    <source>
        <dbReference type="ARBA" id="ARBA00022452"/>
    </source>
</evidence>
<keyword evidence="5" id="KW-0732">Signal</keyword>
<keyword evidence="4 8" id="KW-0812">Transmembrane</keyword>
<comment type="similarity">
    <text evidence="8">Belongs to the TonB-dependent receptor family.</text>
</comment>
<dbReference type="InterPro" id="IPR008969">
    <property type="entry name" value="CarboxyPept-like_regulatory"/>
</dbReference>
<evidence type="ECO:0000256" key="6">
    <source>
        <dbReference type="ARBA" id="ARBA00023136"/>
    </source>
</evidence>
<keyword evidence="6 8" id="KW-0472">Membrane</keyword>
<dbReference type="SUPFAM" id="SSF49464">
    <property type="entry name" value="Carboxypeptidase regulatory domain-like"/>
    <property type="match status" value="1"/>
</dbReference>